<dbReference type="EMBL" id="CP017558">
    <property type="protein sequence ID" value="AOW07404.1"/>
    <property type="molecule type" value="Genomic_DNA"/>
</dbReference>
<feature type="transmembrane region" description="Helical" evidence="2">
    <location>
        <begin position="95"/>
        <end position="114"/>
    </location>
</feature>
<dbReference type="PANTHER" id="PTHR31303">
    <property type="entry name" value="CTP-DEPENDENT DIACYLGLYCEROL KINASE 1"/>
    <property type="match status" value="1"/>
</dbReference>
<organism evidence="3 5">
    <name type="scientific">Yarrowia lipolytica</name>
    <name type="common">Candida lipolytica</name>
    <dbReference type="NCBI Taxonomy" id="4952"/>
    <lineage>
        <taxon>Eukaryota</taxon>
        <taxon>Fungi</taxon>
        <taxon>Dikarya</taxon>
        <taxon>Ascomycota</taxon>
        <taxon>Saccharomycotina</taxon>
        <taxon>Dipodascomycetes</taxon>
        <taxon>Dipodascales</taxon>
        <taxon>Dipodascales incertae sedis</taxon>
        <taxon>Yarrowia</taxon>
    </lineage>
</organism>
<feature type="compositionally biased region" description="Low complexity" evidence="1">
    <location>
        <begin position="1"/>
        <end position="14"/>
    </location>
</feature>
<dbReference type="VEuPathDB" id="FungiDB:YALI0_F19052g"/>
<protein>
    <submittedName>
        <fullName evidence="3">Uncharacterized protein</fullName>
    </submittedName>
</protein>
<reference evidence="4 6" key="2">
    <citation type="submission" date="2018-07" db="EMBL/GenBank/DDBJ databases">
        <title>Draft Genome Assemblies for Five Robust Yarrowia lipolytica Strains Exhibiting High Lipid Production and Pentose Sugar Utilization and Sugar Alcohol Secretion from Undetoxified Lignocellulosic Biomass Hydrolysates.</title>
        <authorList>
            <consortium name="DOE Joint Genome Institute"/>
            <person name="Walker C."/>
            <person name="Ryu S."/>
            <person name="Na H."/>
            <person name="Zane M."/>
            <person name="LaButti K."/>
            <person name="Lipzen A."/>
            <person name="Haridas S."/>
            <person name="Barry K."/>
            <person name="Grigoriev I.V."/>
            <person name="Quarterman J."/>
            <person name="Slininger P."/>
            <person name="Dien B."/>
            <person name="Trinh C.T."/>
        </authorList>
    </citation>
    <scope>NUCLEOTIDE SEQUENCE [LARGE SCALE GENOMIC DNA]</scope>
    <source>
        <strain evidence="4 6">YB392</strain>
    </source>
</reference>
<feature type="transmembrane region" description="Helical" evidence="2">
    <location>
        <begin position="73"/>
        <end position="89"/>
    </location>
</feature>
<proteinExistence type="predicted"/>
<feature type="transmembrane region" description="Helical" evidence="2">
    <location>
        <begin position="162"/>
        <end position="182"/>
    </location>
</feature>
<dbReference type="PANTHER" id="PTHR31303:SF1">
    <property type="entry name" value="CTP-DEPENDENT DIACYLGLYCEROL KINASE 1"/>
    <property type="match status" value="1"/>
</dbReference>
<dbReference type="OrthoDB" id="5673at2759"/>
<dbReference type="GO" id="GO:0006654">
    <property type="term" value="P:phosphatidic acid biosynthetic process"/>
    <property type="evidence" value="ECO:0007669"/>
    <property type="project" value="TreeGrafter"/>
</dbReference>
<sequence>MSAASTGASATKSAPVSRTAQGTQSTPASLKSETKTTETNSNTTDTNGEDLLAFWHNGRFGAFFKKHEIPRKFLHTSIGFITLWLYTQGINLNQVTPVLVVMALFIGTFDFLRLRNKALNKAYCKVMGALMRESEINGVNGTIWYLLGLILVFSFASKDVALMAVLLLSWADTAASSVGRAYGYLTPKYKNKSLAGFMGAFIASEIACLFLYGIIIPKYGAEVDTPGQITWSKQSSRLTLGVLTAMSGLVGAVSESIDVFGIDDNFTIPVLSALFLTGLLDIFKK</sequence>
<feature type="transmembrane region" description="Helical" evidence="2">
    <location>
        <begin position="135"/>
        <end position="156"/>
    </location>
</feature>
<keyword evidence="2" id="KW-0812">Transmembrane</keyword>
<dbReference type="VEuPathDB" id="FungiDB:YALI1_F25444g"/>
<feature type="compositionally biased region" description="Polar residues" evidence="1">
    <location>
        <begin position="16"/>
        <end position="29"/>
    </location>
</feature>
<evidence type="ECO:0000313" key="6">
    <source>
        <dbReference type="Proteomes" id="UP000256601"/>
    </source>
</evidence>
<keyword evidence="2" id="KW-1133">Transmembrane helix</keyword>
<dbReference type="EMBL" id="KZ859099">
    <property type="protein sequence ID" value="RDW23231.1"/>
    <property type="molecule type" value="Genomic_DNA"/>
</dbReference>
<dbReference type="GO" id="GO:0005789">
    <property type="term" value="C:endoplasmic reticulum membrane"/>
    <property type="evidence" value="ECO:0007669"/>
    <property type="project" value="TreeGrafter"/>
</dbReference>
<evidence type="ECO:0000256" key="1">
    <source>
        <dbReference type="SAM" id="MobiDB-lite"/>
    </source>
</evidence>
<dbReference type="KEGG" id="yli:2909033"/>
<dbReference type="eggNOG" id="KOG4453">
    <property type="taxonomic scope" value="Eukaryota"/>
</dbReference>
<evidence type="ECO:0000313" key="5">
    <source>
        <dbReference type="Proteomes" id="UP000182444"/>
    </source>
</evidence>
<evidence type="ECO:0000313" key="4">
    <source>
        <dbReference type="EMBL" id="RDW23231.1"/>
    </source>
</evidence>
<dbReference type="InterPro" id="IPR037997">
    <property type="entry name" value="Dgk1-like"/>
</dbReference>
<keyword evidence="2" id="KW-0472">Membrane</keyword>
<evidence type="ECO:0000313" key="3">
    <source>
        <dbReference type="EMBL" id="AOW07404.1"/>
    </source>
</evidence>
<accession>A0A1H6PZ38</accession>
<feature type="region of interest" description="Disordered" evidence="1">
    <location>
        <begin position="1"/>
        <end position="45"/>
    </location>
</feature>
<dbReference type="Proteomes" id="UP000182444">
    <property type="component" value="Chromosome 1F"/>
</dbReference>
<dbReference type="AlphaFoldDB" id="A0A1H6PZ38"/>
<reference evidence="3 5" key="1">
    <citation type="journal article" date="2016" name="PLoS ONE">
        <title>Sequence Assembly of Yarrowia lipolytica Strain W29/CLIB89 Shows Transposable Element Diversity.</title>
        <authorList>
            <person name="Magnan C."/>
            <person name="Yu J."/>
            <person name="Chang I."/>
            <person name="Jahn E."/>
            <person name="Kanomata Y."/>
            <person name="Wu J."/>
            <person name="Zeller M."/>
            <person name="Oakes M."/>
            <person name="Baldi P."/>
            <person name="Sandmeyer S."/>
        </authorList>
    </citation>
    <scope>NUCLEOTIDE SEQUENCE [LARGE SCALE GENOMIC DNA]</scope>
    <source>
        <strain evidence="3">CLIB89</strain>
        <strain evidence="5">CLIB89(W29)</strain>
    </source>
</reference>
<dbReference type="GO" id="GO:0004143">
    <property type="term" value="F:ATP-dependent diacylglycerol kinase activity"/>
    <property type="evidence" value="ECO:0007669"/>
    <property type="project" value="InterPro"/>
</dbReference>
<feature type="transmembrane region" description="Helical" evidence="2">
    <location>
        <begin position="266"/>
        <end position="283"/>
    </location>
</feature>
<evidence type="ECO:0000256" key="2">
    <source>
        <dbReference type="SAM" id="Phobius"/>
    </source>
</evidence>
<feature type="transmembrane region" description="Helical" evidence="2">
    <location>
        <begin position="194"/>
        <end position="215"/>
    </location>
</feature>
<gene>
    <name evidence="4" type="ORF">B0I71DRAFT_15036</name>
    <name evidence="3" type="ORF">YALI1_F25444g</name>
</gene>
<dbReference type="Proteomes" id="UP000256601">
    <property type="component" value="Unassembled WGS sequence"/>
</dbReference>
<name>A0A1H6PZ38_YARLL</name>